<proteinExistence type="predicted"/>
<gene>
    <name evidence="1" type="ORF">JAW44_002491</name>
</gene>
<protein>
    <submittedName>
        <fullName evidence="1">Uncharacterized protein</fullName>
    </submittedName>
</protein>
<sequence length="72" mass="7854">MEKITFGFATLGRAHAVQDAIRKAGFKTINTSDAHGHYVSVMTSEANRKAVEELRESAIASLRAHAKEQQVA</sequence>
<name>A0AA37ZAJ7_9ENTR</name>
<comment type="caution">
    <text evidence="1">The sequence shown here is derived from an EMBL/GenBank/DDBJ whole genome shotgun (WGS) entry which is preliminary data.</text>
</comment>
<organism evidence="1 2">
    <name type="scientific">Citrobacter werkmanii</name>
    <dbReference type="NCBI Taxonomy" id="67827"/>
    <lineage>
        <taxon>Bacteria</taxon>
        <taxon>Pseudomonadati</taxon>
        <taxon>Pseudomonadota</taxon>
        <taxon>Gammaproteobacteria</taxon>
        <taxon>Enterobacterales</taxon>
        <taxon>Enterobacteriaceae</taxon>
        <taxon>Citrobacter</taxon>
        <taxon>Citrobacter freundii complex</taxon>
    </lineage>
</organism>
<dbReference type="AlphaFoldDB" id="A0AA37ZAJ7"/>
<evidence type="ECO:0000313" key="2">
    <source>
        <dbReference type="Proteomes" id="UP000867745"/>
    </source>
</evidence>
<evidence type="ECO:0000313" key="1">
    <source>
        <dbReference type="EMBL" id="HAT7592736.1"/>
    </source>
</evidence>
<accession>A0AA37ZAJ7</accession>
<dbReference type="EMBL" id="DACUGV010000003">
    <property type="protein sequence ID" value="HAT7592736.1"/>
    <property type="molecule type" value="Genomic_DNA"/>
</dbReference>
<reference evidence="1" key="1">
    <citation type="journal article" date="2018" name="Genome Biol.">
        <title>SKESA: strategic k-mer extension for scrupulous assemblies.</title>
        <authorList>
            <person name="Souvorov A."/>
            <person name="Agarwala R."/>
            <person name="Lipman D.J."/>
        </authorList>
    </citation>
    <scope>NUCLEOTIDE SEQUENCE</scope>
    <source>
        <strain evidence="1">RS189</strain>
    </source>
</reference>
<dbReference type="Proteomes" id="UP000867745">
    <property type="component" value="Unassembled WGS sequence"/>
</dbReference>
<reference evidence="1" key="2">
    <citation type="submission" date="2020-11" db="EMBL/GenBank/DDBJ databases">
        <authorList>
            <consortium name="NCBI Pathogen Detection Project"/>
        </authorList>
    </citation>
    <scope>NUCLEOTIDE SEQUENCE</scope>
    <source>
        <strain evidence="1">RS189</strain>
    </source>
</reference>